<dbReference type="AlphaFoldDB" id="A0A0F7VE23"/>
<dbReference type="PROSITE" id="PS51186">
    <property type="entry name" value="GNAT"/>
    <property type="match status" value="1"/>
</dbReference>
<evidence type="ECO:0000313" key="2">
    <source>
        <dbReference type="EMBL" id="CEO58956.1"/>
    </source>
</evidence>
<keyword evidence="3" id="KW-1185">Reference proteome</keyword>
<feature type="domain" description="N-acetyltransferase" evidence="1">
    <location>
        <begin position="95"/>
        <end position="259"/>
    </location>
</feature>
<dbReference type="Gene3D" id="3.40.630.30">
    <property type="match status" value="1"/>
</dbReference>
<evidence type="ECO:0000313" key="3">
    <source>
        <dbReference type="Proteomes" id="UP000042958"/>
    </source>
</evidence>
<sequence>MLSPNAMTAPHLKSDEVILLPKTVSPATLEQEIVKRYKQLRLHGLKVDPRSFSSTYEDESKFEDDVWLSRIHNPVGKTFAAVADFNAQSQTIPAETLVEANEADDALERLLRKEWVGIVSLLGPGVFSRPNEGVATGLNQPYEVFIQNNKYQIPMTTSELGDLSGAHLVYLIVGMFVSPSGRRRGHGQRLMEAAIAAATEEVRALGGSKASITVQVESGNLRAQRLYERVGFKVVDEAIVIENRQGAKSAAVCLELEVDISI</sequence>
<reference evidence="3" key="1">
    <citation type="journal article" date="2015" name="Genome Announc.">
        <title>Draft genome sequence of the fungus Penicillium brasilianum MG11.</title>
        <authorList>
            <person name="Horn F."/>
            <person name="Linde J."/>
            <person name="Mattern D.J."/>
            <person name="Walther G."/>
            <person name="Guthke R."/>
            <person name="Brakhage A.A."/>
            <person name="Valiante V."/>
        </authorList>
    </citation>
    <scope>NUCLEOTIDE SEQUENCE [LARGE SCALE GENOMIC DNA]</scope>
    <source>
        <strain evidence="3">MG11</strain>
    </source>
</reference>
<dbReference type="GO" id="GO:0016747">
    <property type="term" value="F:acyltransferase activity, transferring groups other than amino-acyl groups"/>
    <property type="evidence" value="ECO:0007669"/>
    <property type="project" value="InterPro"/>
</dbReference>
<dbReference type="Pfam" id="PF00583">
    <property type="entry name" value="Acetyltransf_1"/>
    <property type="match status" value="1"/>
</dbReference>
<evidence type="ECO:0000259" key="1">
    <source>
        <dbReference type="PROSITE" id="PS51186"/>
    </source>
</evidence>
<dbReference type="InterPro" id="IPR016181">
    <property type="entry name" value="Acyl_CoA_acyltransferase"/>
</dbReference>
<proteinExistence type="predicted"/>
<dbReference type="OrthoDB" id="9975416at2759"/>
<accession>A0A0F7VE23</accession>
<gene>
    <name evidence="2" type="ORF">PMG11_03648</name>
</gene>
<dbReference type="InterPro" id="IPR000182">
    <property type="entry name" value="GNAT_dom"/>
</dbReference>
<organism evidence="2 3">
    <name type="scientific">Penicillium brasilianum</name>
    <dbReference type="NCBI Taxonomy" id="104259"/>
    <lineage>
        <taxon>Eukaryota</taxon>
        <taxon>Fungi</taxon>
        <taxon>Dikarya</taxon>
        <taxon>Ascomycota</taxon>
        <taxon>Pezizomycotina</taxon>
        <taxon>Eurotiomycetes</taxon>
        <taxon>Eurotiomycetidae</taxon>
        <taxon>Eurotiales</taxon>
        <taxon>Aspergillaceae</taxon>
        <taxon>Penicillium</taxon>
    </lineage>
</organism>
<protein>
    <recommendedName>
        <fullName evidence="1">N-acetyltransferase domain-containing protein</fullName>
    </recommendedName>
</protein>
<dbReference type="Proteomes" id="UP000042958">
    <property type="component" value="Unassembled WGS sequence"/>
</dbReference>
<name>A0A0F7VE23_PENBI</name>
<dbReference type="SUPFAM" id="SSF55729">
    <property type="entry name" value="Acyl-CoA N-acyltransferases (Nat)"/>
    <property type="match status" value="1"/>
</dbReference>
<dbReference type="EMBL" id="CDHK01000003">
    <property type="protein sequence ID" value="CEO58956.1"/>
    <property type="molecule type" value="Genomic_DNA"/>
</dbReference>